<proteinExistence type="predicted"/>
<name>A0AAV3Q0V2_LITER</name>
<gene>
    <name evidence="2" type="ORF">LIER_38500</name>
</gene>
<comment type="caution">
    <text evidence="2">The sequence shown here is derived from an EMBL/GenBank/DDBJ whole genome shotgun (WGS) entry which is preliminary data.</text>
</comment>
<sequence length="121" mass="12615">MPKVASRLQSLMTRSPTMPSDKSNTSSTNSPSTEVVVTDKVISNPTPELNAARGLAPIKACTDPNHTETSQAGRMSIQPFDVTTLGESSQLVVPATHATGNPTDLTAAARADAAYQGISFT</sequence>
<evidence type="ECO:0000256" key="1">
    <source>
        <dbReference type="SAM" id="MobiDB-lite"/>
    </source>
</evidence>
<feature type="region of interest" description="Disordered" evidence="1">
    <location>
        <begin position="1"/>
        <end position="34"/>
    </location>
</feature>
<keyword evidence="3" id="KW-1185">Reference proteome</keyword>
<organism evidence="2 3">
    <name type="scientific">Lithospermum erythrorhizon</name>
    <name type="common">Purple gromwell</name>
    <name type="synonym">Lithospermum officinale var. erythrorhizon</name>
    <dbReference type="NCBI Taxonomy" id="34254"/>
    <lineage>
        <taxon>Eukaryota</taxon>
        <taxon>Viridiplantae</taxon>
        <taxon>Streptophyta</taxon>
        <taxon>Embryophyta</taxon>
        <taxon>Tracheophyta</taxon>
        <taxon>Spermatophyta</taxon>
        <taxon>Magnoliopsida</taxon>
        <taxon>eudicotyledons</taxon>
        <taxon>Gunneridae</taxon>
        <taxon>Pentapetalae</taxon>
        <taxon>asterids</taxon>
        <taxon>lamiids</taxon>
        <taxon>Boraginales</taxon>
        <taxon>Boraginaceae</taxon>
        <taxon>Boraginoideae</taxon>
        <taxon>Lithospermeae</taxon>
        <taxon>Lithospermum</taxon>
    </lineage>
</organism>
<dbReference type="Proteomes" id="UP001454036">
    <property type="component" value="Unassembled WGS sequence"/>
</dbReference>
<dbReference type="AlphaFoldDB" id="A0AAV3Q0V2"/>
<feature type="compositionally biased region" description="Low complexity" evidence="1">
    <location>
        <begin position="23"/>
        <end position="34"/>
    </location>
</feature>
<reference evidence="2 3" key="1">
    <citation type="submission" date="2024-01" db="EMBL/GenBank/DDBJ databases">
        <title>The complete chloroplast genome sequence of Lithospermum erythrorhizon: insights into the phylogenetic relationship among Boraginaceae species and the maternal lineages of purple gromwells.</title>
        <authorList>
            <person name="Okada T."/>
            <person name="Watanabe K."/>
        </authorList>
    </citation>
    <scope>NUCLEOTIDE SEQUENCE [LARGE SCALE GENOMIC DNA]</scope>
</reference>
<feature type="compositionally biased region" description="Polar residues" evidence="1">
    <location>
        <begin position="7"/>
        <end position="22"/>
    </location>
</feature>
<dbReference type="EMBL" id="BAABME010019591">
    <property type="protein sequence ID" value="GAA0157702.1"/>
    <property type="molecule type" value="Genomic_DNA"/>
</dbReference>
<accession>A0AAV3Q0V2</accession>
<evidence type="ECO:0000313" key="3">
    <source>
        <dbReference type="Proteomes" id="UP001454036"/>
    </source>
</evidence>
<evidence type="ECO:0000313" key="2">
    <source>
        <dbReference type="EMBL" id="GAA0157702.1"/>
    </source>
</evidence>
<protein>
    <submittedName>
        <fullName evidence="2">Uncharacterized protein</fullName>
    </submittedName>
</protein>